<name>A0A0G4B4C2_9BACT</name>
<sequence length="99" mass="11297">MARRSIVIGSAAGHLVSAAYGYLAKEVGDLDFLHFWSLERIEVQADDSREKKSDHKMEGVILFRRSDSRVCRLRVEIVYKSANEVNYRFKCAVTDLSKS</sequence>
<organism evidence="1 2">
    <name type="scientific">Berkelbacteria bacterium GW2011_GWE1_39_12</name>
    <dbReference type="NCBI Taxonomy" id="1618337"/>
    <lineage>
        <taxon>Bacteria</taxon>
        <taxon>Candidatus Berkelbacteria</taxon>
    </lineage>
</organism>
<reference evidence="1 2" key="1">
    <citation type="journal article" date="2015" name="Nature">
        <title>rRNA introns, odd ribosomes, and small enigmatic genomes across a large radiation of phyla.</title>
        <authorList>
            <person name="Brown C.T."/>
            <person name="Hug L.A."/>
            <person name="Thomas B.C."/>
            <person name="Sharon I."/>
            <person name="Castelle C.J."/>
            <person name="Singh A."/>
            <person name="Wilkins M.J."/>
            <person name="Williams K.H."/>
            <person name="Banfield J.F."/>
        </authorList>
    </citation>
    <scope>NUCLEOTIDE SEQUENCE [LARGE SCALE GENOMIC DNA]</scope>
</reference>
<dbReference type="EMBL" id="CP011213">
    <property type="protein sequence ID" value="AKM82786.1"/>
    <property type="molecule type" value="Genomic_DNA"/>
</dbReference>
<dbReference type="AlphaFoldDB" id="A0A0G4B4C2"/>
<gene>
    <name evidence="1" type="ORF">UT28_C0001G1012</name>
</gene>
<dbReference type="KEGG" id="bbgw:UT28_C0001G1012"/>
<dbReference type="Proteomes" id="UP000035648">
    <property type="component" value="Chromosome"/>
</dbReference>
<evidence type="ECO:0000313" key="2">
    <source>
        <dbReference type="Proteomes" id="UP000035648"/>
    </source>
</evidence>
<proteinExistence type="predicted"/>
<accession>A0A0G4B4C2</accession>
<dbReference type="STRING" id="1618337.UT28_C0001G1012"/>
<protein>
    <submittedName>
        <fullName evidence="1">Uncharacterized protein</fullName>
    </submittedName>
</protein>
<evidence type="ECO:0000313" key="1">
    <source>
        <dbReference type="EMBL" id="AKM82786.1"/>
    </source>
</evidence>